<organism evidence="1">
    <name type="scientific">Burkholderia pseudomallei 1710a</name>
    <dbReference type="NCBI Taxonomy" id="320371"/>
    <lineage>
        <taxon>Bacteria</taxon>
        <taxon>Pseudomonadati</taxon>
        <taxon>Pseudomonadota</taxon>
        <taxon>Betaproteobacteria</taxon>
        <taxon>Burkholderiales</taxon>
        <taxon>Burkholderiaceae</taxon>
        <taxon>Burkholderia</taxon>
        <taxon>pseudomallei group</taxon>
    </lineage>
</organism>
<accession>A0A0E1W6I4</accession>
<reference evidence="1" key="1">
    <citation type="submission" date="2009-05" db="EMBL/GenBank/DDBJ databases">
        <authorList>
            <person name="Harkins D.M."/>
            <person name="DeShazer D."/>
            <person name="Woods D.E."/>
            <person name="Brinkac L.M."/>
            <person name="Brown K.A."/>
            <person name="Hung G.C."/>
            <person name="Tuanyok A."/>
            <person name="Zhang B."/>
            <person name="Nierman W.C."/>
        </authorList>
    </citation>
    <scope>NUCLEOTIDE SEQUENCE [LARGE SCALE GENOMIC DNA]</scope>
    <source>
        <strain evidence="1">1710a</strain>
    </source>
</reference>
<protein>
    <submittedName>
        <fullName evidence="1">Uncharacterized protein</fullName>
    </submittedName>
</protein>
<dbReference type="Proteomes" id="UP000001812">
    <property type="component" value="Chromosome II"/>
</dbReference>
<name>A0A0E1W6I4_BURPE</name>
<dbReference type="AlphaFoldDB" id="A0A0E1W6I4"/>
<gene>
    <name evidence="1" type="ORF">BURPS1710A_A0264</name>
</gene>
<sequence length="41" mass="4694">MSIMHEIDRGGSIIIETIFQLKNWMVSKRCIGTMIGAPMRK</sequence>
<dbReference type="EMBL" id="CM000833">
    <property type="protein sequence ID" value="EET05257.1"/>
    <property type="molecule type" value="Genomic_DNA"/>
</dbReference>
<evidence type="ECO:0000313" key="1">
    <source>
        <dbReference type="EMBL" id="EET05257.1"/>
    </source>
</evidence>
<proteinExistence type="predicted"/>
<dbReference type="HOGENOM" id="CLU_3325721_0_0_4"/>